<evidence type="ECO:0000313" key="1">
    <source>
        <dbReference type="EMBL" id="NEU71729.1"/>
    </source>
</evidence>
<protein>
    <submittedName>
        <fullName evidence="1">Uncharacterized protein</fullName>
    </submittedName>
</protein>
<comment type="caution">
    <text evidence="1">The sequence shown here is derived from an EMBL/GenBank/DDBJ whole genome shotgun (WGS) entry which is preliminary data.</text>
</comment>
<dbReference type="AlphaFoldDB" id="A0A846H537"/>
<proteinExistence type="predicted"/>
<sequence>MNRFNHQLLEIIEENPEFAEATYSPYIRGDSEIAGSQFNLIMQQIGLGLPVEPFLKAYPQIANWVDKVKPFLNLYGSKQWNAELQYYYQSNIIYSQYDLVIYAENQVIGFDWTIQKPTKFEMLEERYQTQLRLFLLQQKTTFSYDAISLIYLFVNSDDFPIYQFTYSKARHTAFKERLERTLAPFTEQAGKETVSDKTLLEKHNENLQKLFRQEITGEEYLATIPEVEI</sequence>
<name>A0A846H537_9CYAN</name>
<accession>A0A846H537</accession>
<evidence type="ECO:0000313" key="2">
    <source>
        <dbReference type="Proteomes" id="UP000031549"/>
    </source>
</evidence>
<organism evidence="1 2">
    <name type="scientific">Hassallia byssoidea VB512170</name>
    <dbReference type="NCBI Taxonomy" id="1304833"/>
    <lineage>
        <taxon>Bacteria</taxon>
        <taxon>Bacillati</taxon>
        <taxon>Cyanobacteriota</taxon>
        <taxon>Cyanophyceae</taxon>
        <taxon>Nostocales</taxon>
        <taxon>Tolypothrichaceae</taxon>
        <taxon>Hassallia</taxon>
    </lineage>
</organism>
<keyword evidence="2" id="KW-1185">Reference proteome</keyword>
<dbReference type="RefSeq" id="WP_039744544.1">
    <property type="nucleotide sequence ID" value="NZ_JTCM02000005.1"/>
</dbReference>
<reference evidence="1 2" key="1">
    <citation type="journal article" date="2015" name="Genome Announc.">
        <title>Draft Genome Sequence of Cyanobacterium Hassallia byssoidea Strain VB512170, Isolated from Monuments in India.</title>
        <authorList>
            <person name="Singh D."/>
            <person name="Chandrababunaidu M.M."/>
            <person name="Panda A."/>
            <person name="Sen D."/>
            <person name="Bhattacharyya S."/>
            <person name="Adhikary S.P."/>
            <person name="Tripathy S."/>
        </authorList>
    </citation>
    <scope>NUCLEOTIDE SEQUENCE [LARGE SCALE GENOMIC DNA]</scope>
    <source>
        <strain evidence="1 2">VB512170</strain>
    </source>
</reference>
<dbReference type="EMBL" id="JTCM02000005">
    <property type="protein sequence ID" value="NEU71729.1"/>
    <property type="molecule type" value="Genomic_DNA"/>
</dbReference>
<dbReference type="Proteomes" id="UP000031549">
    <property type="component" value="Unassembled WGS sequence"/>
</dbReference>
<gene>
    <name evidence="1" type="ORF">PI95_003790</name>
</gene>